<dbReference type="PATRIC" id="fig|1449350.3.peg.4069"/>
<keyword evidence="1" id="KW-0472">Membrane</keyword>
<feature type="transmembrane region" description="Helical" evidence="1">
    <location>
        <begin position="102"/>
        <end position="123"/>
    </location>
</feature>
<protein>
    <recommendedName>
        <fullName evidence="4">PepSY domain-containing protein</fullName>
    </recommendedName>
</protein>
<sequence length="183" mass="19045">QPMPVSGVAEGVPASIDTVVANVEAAGIHPGYALNMPSGPEGVFTASVYPHDISQERVIHLDQYTGEILFDMGVGELGALGWAAEWGVGIHMGQAFGALNQIVLALACAAMVLMSVSAVVMWWKRRPAGGLGAPTVPADWRIPRGILVIAVAAGIFFPLVGLSLIIVAGIELAILGMRRLRAA</sequence>
<dbReference type="AlphaFoldDB" id="X7E9H2"/>
<organism evidence="2 3">
    <name type="scientific">Roseivivax halodurans JCM 10272</name>
    <dbReference type="NCBI Taxonomy" id="1449350"/>
    <lineage>
        <taxon>Bacteria</taxon>
        <taxon>Pseudomonadati</taxon>
        <taxon>Pseudomonadota</taxon>
        <taxon>Alphaproteobacteria</taxon>
        <taxon>Rhodobacterales</taxon>
        <taxon>Roseobacteraceae</taxon>
        <taxon>Roseivivax</taxon>
    </lineage>
</organism>
<dbReference type="EMBL" id="JALZ01000057">
    <property type="protein sequence ID" value="ETX12744.1"/>
    <property type="molecule type" value="Genomic_DNA"/>
</dbReference>
<evidence type="ECO:0000256" key="1">
    <source>
        <dbReference type="SAM" id="Phobius"/>
    </source>
</evidence>
<accession>X7E9H2</accession>
<proteinExistence type="predicted"/>
<keyword evidence="3" id="KW-1185">Reference proteome</keyword>
<dbReference type="Proteomes" id="UP000022447">
    <property type="component" value="Unassembled WGS sequence"/>
</dbReference>
<reference evidence="2 3" key="1">
    <citation type="submission" date="2014-01" db="EMBL/GenBank/DDBJ databases">
        <title>Roseivivax halodurans JCM 10272 Genome Sequencing.</title>
        <authorList>
            <person name="Lai Q."/>
            <person name="Li G."/>
            <person name="Shao Z."/>
        </authorList>
    </citation>
    <scope>NUCLEOTIDE SEQUENCE [LARGE SCALE GENOMIC DNA]</scope>
    <source>
        <strain evidence="2 3">JCM 10272</strain>
    </source>
</reference>
<dbReference type="PANTHER" id="PTHR34219">
    <property type="entry name" value="IRON-REGULATED INNER MEMBRANE PROTEIN-RELATED"/>
    <property type="match status" value="1"/>
</dbReference>
<dbReference type="PANTHER" id="PTHR34219:SF1">
    <property type="entry name" value="PEPSY DOMAIN-CONTAINING PROTEIN"/>
    <property type="match status" value="1"/>
</dbReference>
<feature type="transmembrane region" description="Helical" evidence="1">
    <location>
        <begin position="146"/>
        <end position="175"/>
    </location>
</feature>
<evidence type="ECO:0000313" key="2">
    <source>
        <dbReference type="EMBL" id="ETX12744.1"/>
    </source>
</evidence>
<dbReference type="eggNOG" id="COG3182">
    <property type="taxonomic scope" value="Bacteria"/>
</dbReference>
<gene>
    <name evidence="2" type="ORF">OCH239_17400</name>
</gene>
<evidence type="ECO:0000313" key="3">
    <source>
        <dbReference type="Proteomes" id="UP000022447"/>
    </source>
</evidence>
<feature type="non-terminal residue" evidence="2">
    <location>
        <position position="1"/>
    </location>
</feature>
<keyword evidence="1" id="KW-0812">Transmembrane</keyword>
<dbReference type="OrthoDB" id="9791166at2"/>
<keyword evidence="1" id="KW-1133">Transmembrane helix</keyword>
<name>X7E9H2_9RHOB</name>
<dbReference type="InterPro" id="IPR005625">
    <property type="entry name" value="PepSY-ass_TM"/>
</dbReference>
<dbReference type="RefSeq" id="WP_037266969.1">
    <property type="nucleotide sequence ID" value="NZ_JALZ01000057.1"/>
</dbReference>
<comment type="caution">
    <text evidence="2">The sequence shown here is derived from an EMBL/GenBank/DDBJ whole genome shotgun (WGS) entry which is preliminary data.</text>
</comment>
<evidence type="ECO:0008006" key="4">
    <source>
        <dbReference type="Google" id="ProtNLM"/>
    </source>
</evidence>
<dbReference type="Pfam" id="PF03929">
    <property type="entry name" value="PepSY_TM"/>
    <property type="match status" value="1"/>
</dbReference>